<dbReference type="AlphaFoldDB" id="A0A1U7CMF7"/>
<proteinExistence type="predicted"/>
<evidence type="ECO:0000313" key="2">
    <source>
        <dbReference type="Proteomes" id="UP000186309"/>
    </source>
</evidence>
<keyword evidence="2" id="KW-1185">Reference proteome</keyword>
<dbReference type="Proteomes" id="UP000186309">
    <property type="component" value="Chromosome"/>
</dbReference>
<reference evidence="2" key="1">
    <citation type="submission" date="2016-12" db="EMBL/GenBank/DDBJ databases">
        <title>Comparative genomics of four Isosphaeraceae planctomycetes: a common pool of plasmids and glycoside hydrolase genes.</title>
        <authorList>
            <person name="Ivanova A."/>
        </authorList>
    </citation>
    <scope>NUCLEOTIDE SEQUENCE [LARGE SCALE GENOMIC DNA]</scope>
    <source>
        <strain evidence="2">PX4</strain>
    </source>
</reference>
<evidence type="ECO:0000313" key="1">
    <source>
        <dbReference type="EMBL" id="APW60134.1"/>
    </source>
</evidence>
<organism evidence="1 2">
    <name type="scientific">Paludisphaera borealis</name>
    <dbReference type="NCBI Taxonomy" id="1387353"/>
    <lineage>
        <taxon>Bacteria</taxon>
        <taxon>Pseudomonadati</taxon>
        <taxon>Planctomycetota</taxon>
        <taxon>Planctomycetia</taxon>
        <taxon>Isosphaerales</taxon>
        <taxon>Isosphaeraceae</taxon>
        <taxon>Paludisphaera</taxon>
    </lineage>
</organism>
<dbReference type="EMBL" id="CP019082">
    <property type="protein sequence ID" value="APW60134.1"/>
    <property type="molecule type" value="Genomic_DNA"/>
</dbReference>
<dbReference type="STRING" id="1387353.BSF38_01598"/>
<gene>
    <name evidence="1" type="ORF">BSF38_01598</name>
</gene>
<protein>
    <submittedName>
        <fullName evidence="1">Uncharacterized protein</fullName>
    </submittedName>
</protein>
<dbReference type="KEGG" id="pbor:BSF38_01598"/>
<name>A0A1U7CMF7_9BACT</name>
<accession>A0A1U7CMF7</accession>
<sequence>MSILSLRQCEKRRSRNFVPAWSAKSGYGRLEARALTAPMIFRRPPADSQSLQDGTWAGANGLLGNAGLNAAQVLGSISANPPGTTTALESASINVIDTGNSNPPALPTGTGAVTAGSDLNIKIFGTGNGFVAAGTASNFIRNYVLADTVAAGGPAAFVEETFSYDLTATGGNIIYLSNLTTPALTVRGAMNQVTVGSAANPDLVTFPAALNSGIITTGQEKIKYNFTTGTGTVHLDLTATLPVGALPGAGSNPNGTAIGVPWGVQFNNNLGQFSSTNATADLRMSYSLQISNNPFQL</sequence>